<dbReference type="GO" id="GO:0016491">
    <property type="term" value="F:oxidoreductase activity"/>
    <property type="evidence" value="ECO:0007669"/>
    <property type="project" value="InterPro"/>
</dbReference>
<dbReference type="Proteomes" id="UP000307808">
    <property type="component" value="Unassembled WGS sequence"/>
</dbReference>
<dbReference type="AlphaFoldDB" id="A0A4U2YI31"/>
<feature type="domain" description="Enoyl reductase (ER)" evidence="1">
    <location>
        <begin position="16"/>
        <end position="323"/>
    </location>
</feature>
<dbReference type="SUPFAM" id="SSF50129">
    <property type="entry name" value="GroES-like"/>
    <property type="match status" value="1"/>
</dbReference>
<reference evidence="2 3" key="1">
    <citation type="submission" date="2019-04" db="EMBL/GenBank/DDBJ databases">
        <authorList>
            <person name="Dong K."/>
        </authorList>
    </citation>
    <scope>NUCLEOTIDE SEQUENCE [LARGE SCALE GENOMIC DNA]</scope>
    <source>
        <strain evidence="3">dk3543</strain>
    </source>
</reference>
<dbReference type="InterPro" id="IPR013154">
    <property type="entry name" value="ADH-like_N"/>
</dbReference>
<dbReference type="OrthoDB" id="9787435at2"/>
<dbReference type="InterPro" id="IPR052711">
    <property type="entry name" value="Zinc_ADH-like"/>
</dbReference>
<dbReference type="Gene3D" id="3.40.50.720">
    <property type="entry name" value="NAD(P)-binding Rossmann-like Domain"/>
    <property type="match status" value="1"/>
</dbReference>
<dbReference type="PANTHER" id="PTHR45033:SF3">
    <property type="entry name" value="DEHYDROGENASE, PUTATIVE (AFU_ORTHOLOGUE AFUA_2G13270)-RELATED"/>
    <property type="match status" value="1"/>
</dbReference>
<dbReference type="InterPro" id="IPR013149">
    <property type="entry name" value="ADH-like_C"/>
</dbReference>
<dbReference type="EMBL" id="SZPY01000004">
    <property type="protein sequence ID" value="TKI60736.1"/>
    <property type="molecule type" value="Genomic_DNA"/>
</dbReference>
<proteinExistence type="predicted"/>
<dbReference type="RefSeq" id="WP_137067043.1">
    <property type="nucleotide sequence ID" value="NZ_CP040748.1"/>
</dbReference>
<dbReference type="Pfam" id="PF08240">
    <property type="entry name" value="ADH_N"/>
    <property type="match status" value="1"/>
</dbReference>
<dbReference type="SUPFAM" id="SSF51735">
    <property type="entry name" value="NAD(P)-binding Rossmann-fold domains"/>
    <property type="match status" value="1"/>
</dbReference>
<dbReference type="SMART" id="SM00829">
    <property type="entry name" value="PKS_ER"/>
    <property type="match status" value="1"/>
</dbReference>
<evidence type="ECO:0000313" key="2">
    <source>
        <dbReference type="EMBL" id="TKI60736.1"/>
    </source>
</evidence>
<evidence type="ECO:0000313" key="3">
    <source>
        <dbReference type="Proteomes" id="UP000307808"/>
    </source>
</evidence>
<name>A0A4U2YI31_9ACTN</name>
<sequence length="325" mass="34425">MFAVYASSFAPRDAADPLAGLVVGERPDPVAPEGWTTVTVKAASLNHHDLWSLQGVGLREEALPMILGCDAAGLDEDGNEVVVHAVVSSPDWTGDETLDPKRSLLSERHQGTFADKVVVPTRNVVAKPASMSFAEAACLPTAWLTAYRMLFTQGNLKPGDTVLVQGAGGGVATALITLARAGGLTVLVTSRDEAKRARALEIGAHEAFESGARLPVKVDAVMETVGRATWSHSVRSLRPGGKIVISGTTSGPQLDDAELTRIFFLQLQVIGSTMGTRDELAALVRLLDATGTRPLVDRTLPMEDAREGFAAMAEGDLFGKIVFTR</sequence>
<dbReference type="InterPro" id="IPR020843">
    <property type="entry name" value="ER"/>
</dbReference>
<dbReference type="Pfam" id="PF00107">
    <property type="entry name" value="ADH_zinc_N"/>
    <property type="match status" value="1"/>
</dbReference>
<comment type="caution">
    <text evidence="2">The sequence shown here is derived from an EMBL/GenBank/DDBJ whole genome shotgun (WGS) entry which is preliminary data.</text>
</comment>
<organism evidence="2 3">
    <name type="scientific">Nocardioides jishulii</name>
    <dbReference type="NCBI Taxonomy" id="2575440"/>
    <lineage>
        <taxon>Bacteria</taxon>
        <taxon>Bacillati</taxon>
        <taxon>Actinomycetota</taxon>
        <taxon>Actinomycetes</taxon>
        <taxon>Propionibacteriales</taxon>
        <taxon>Nocardioidaceae</taxon>
        <taxon>Nocardioides</taxon>
    </lineage>
</organism>
<dbReference type="InterPro" id="IPR011032">
    <property type="entry name" value="GroES-like_sf"/>
</dbReference>
<dbReference type="Gene3D" id="3.90.180.10">
    <property type="entry name" value="Medium-chain alcohol dehydrogenases, catalytic domain"/>
    <property type="match status" value="1"/>
</dbReference>
<accession>A0A4U2YI31</accession>
<dbReference type="PANTHER" id="PTHR45033">
    <property type="match status" value="1"/>
</dbReference>
<dbReference type="InterPro" id="IPR036291">
    <property type="entry name" value="NAD(P)-bd_dom_sf"/>
</dbReference>
<keyword evidence="3" id="KW-1185">Reference proteome</keyword>
<evidence type="ECO:0000259" key="1">
    <source>
        <dbReference type="SMART" id="SM00829"/>
    </source>
</evidence>
<protein>
    <submittedName>
        <fullName evidence="2">Zinc-binding dehydrogenase</fullName>
    </submittedName>
</protein>
<gene>
    <name evidence="2" type="ORF">FC770_14580</name>
</gene>